<name>A0A212JQY6_9BACT</name>
<proteinExistence type="predicted"/>
<accession>A0A212JQY6</accession>
<sequence>MSGKGSLLEPIKGSEAFRKLVKAKIIKRNIIFDKRIFLFIFICFTKSFGKN</sequence>
<gene>
    <name evidence="1" type="ORF">KL86DYS2_12126</name>
</gene>
<organism evidence="1">
    <name type="scientific">uncultured Dysgonomonas sp</name>
    <dbReference type="NCBI Taxonomy" id="206096"/>
    <lineage>
        <taxon>Bacteria</taxon>
        <taxon>Pseudomonadati</taxon>
        <taxon>Bacteroidota</taxon>
        <taxon>Bacteroidia</taxon>
        <taxon>Bacteroidales</taxon>
        <taxon>Dysgonomonadaceae</taxon>
        <taxon>Dysgonomonas</taxon>
        <taxon>environmental samples</taxon>
    </lineage>
</organism>
<reference evidence="1" key="1">
    <citation type="submission" date="2016-04" db="EMBL/GenBank/DDBJ databases">
        <authorList>
            <person name="Evans L.H."/>
            <person name="Alamgir A."/>
            <person name="Owens N."/>
            <person name="Weber N.D."/>
            <person name="Virtaneva K."/>
            <person name="Barbian K."/>
            <person name="Babar A."/>
            <person name="Rosenke K."/>
        </authorList>
    </citation>
    <scope>NUCLEOTIDE SEQUENCE</scope>
    <source>
        <strain evidence="1">86-2</strain>
    </source>
</reference>
<protein>
    <submittedName>
        <fullName evidence="1">Uncharacterized protein</fullName>
    </submittedName>
</protein>
<dbReference type="EMBL" id="FLUL01000001">
    <property type="protein sequence ID" value="SBW01827.1"/>
    <property type="molecule type" value="Genomic_DNA"/>
</dbReference>
<dbReference type="AlphaFoldDB" id="A0A212JQY6"/>
<evidence type="ECO:0000313" key="1">
    <source>
        <dbReference type="EMBL" id="SBW01827.1"/>
    </source>
</evidence>